<protein>
    <submittedName>
        <fullName evidence="1">Uncharacterized protein</fullName>
    </submittedName>
</protein>
<reference evidence="1 2" key="1">
    <citation type="journal article" date="2019" name="Sci. Rep.">
        <title>Orb-weaving spider Araneus ventricosus genome elucidates the spidroin gene catalogue.</title>
        <authorList>
            <person name="Kono N."/>
            <person name="Nakamura H."/>
            <person name="Ohtoshi R."/>
            <person name="Moran D.A.P."/>
            <person name="Shinohara A."/>
            <person name="Yoshida Y."/>
            <person name="Fujiwara M."/>
            <person name="Mori M."/>
            <person name="Tomita M."/>
            <person name="Arakawa K."/>
        </authorList>
    </citation>
    <scope>NUCLEOTIDE SEQUENCE [LARGE SCALE GENOMIC DNA]</scope>
</reference>
<dbReference type="Proteomes" id="UP000499080">
    <property type="component" value="Unassembled WGS sequence"/>
</dbReference>
<name>A0A4Y2T8Z9_ARAVE</name>
<sequence>MSVDRLSTVLHRFPDPSRDFKRVLDPLGSARITHKNGILSPRSLKPKERSAKQIRQAIELSEQLTALQRCDYNYFFNLCNRYANRYYSYRSLAVAVNH</sequence>
<dbReference type="AlphaFoldDB" id="A0A4Y2T8Z9"/>
<evidence type="ECO:0000313" key="1">
    <source>
        <dbReference type="EMBL" id="GBN95879.1"/>
    </source>
</evidence>
<accession>A0A4Y2T8Z9</accession>
<dbReference type="EMBL" id="BGPR01026287">
    <property type="protein sequence ID" value="GBN95879.1"/>
    <property type="molecule type" value="Genomic_DNA"/>
</dbReference>
<comment type="caution">
    <text evidence="1">The sequence shown here is derived from an EMBL/GenBank/DDBJ whole genome shotgun (WGS) entry which is preliminary data.</text>
</comment>
<organism evidence="1 2">
    <name type="scientific">Araneus ventricosus</name>
    <name type="common">Orbweaver spider</name>
    <name type="synonym">Epeira ventricosa</name>
    <dbReference type="NCBI Taxonomy" id="182803"/>
    <lineage>
        <taxon>Eukaryota</taxon>
        <taxon>Metazoa</taxon>
        <taxon>Ecdysozoa</taxon>
        <taxon>Arthropoda</taxon>
        <taxon>Chelicerata</taxon>
        <taxon>Arachnida</taxon>
        <taxon>Araneae</taxon>
        <taxon>Araneomorphae</taxon>
        <taxon>Entelegynae</taxon>
        <taxon>Araneoidea</taxon>
        <taxon>Araneidae</taxon>
        <taxon>Araneus</taxon>
    </lineage>
</organism>
<keyword evidence="2" id="KW-1185">Reference proteome</keyword>
<gene>
    <name evidence="1" type="ORF">AVEN_144223_1</name>
</gene>
<evidence type="ECO:0000313" key="2">
    <source>
        <dbReference type="Proteomes" id="UP000499080"/>
    </source>
</evidence>
<proteinExistence type="predicted"/>